<evidence type="ECO:0000313" key="3">
    <source>
        <dbReference type="Proteomes" id="UP001239083"/>
    </source>
</evidence>
<proteinExistence type="predicted"/>
<keyword evidence="1" id="KW-1133">Transmembrane helix</keyword>
<evidence type="ECO:0000256" key="1">
    <source>
        <dbReference type="SAM" id="Phobius"/>
    </source>
</evidence>
<feature type="transmembrane region" description="Helical" evidence="1">
    <location>
        <begin position="110"/>
        <end position="132"/>
    </location>
</feature>
<reference evidence="2 3" key="1">
    <citation type="submission" date="2023-07" db="EMBL/GenBank/DDBJ databases">
        <title>Comparative genomics of wheat-associated soil bacteria to identify genetic determinants of phenazine resistance.</title>
        <authorList>
            <person name="Mouncey N."/>
        </authorList>
    </citation>
    <scope>NUCLEOTIDE SEQUENCE [LARGE SCALE GENOMIC DNA]</scope>
    <source>
        <strain evidence="2 3">V3I3</strain>
    </source>
</reference>
<dbReference type="RefSeq" id="WP_307041727.1">
    <property type="nucleotide sequence ID" value="NZ_JAUSYY010000001.1"/>
</dbReference>
<comment type="caution">
    <text evidence="2">The sequence shown here is derived from an EMBL/GenBank/DDBJ whole genome shotgun (WGS) entry which is preliminary data.</text>
</comment>
<organism evidence="2 3">
    <name type="scientific">Agromyces ramosus</name>
    <dbReference type="NCBI Taxonomy" id="33879"/>
    <lineage>
        <taxon>Bacteria</taxon>
        <taxon>Bacillati</taxon>
        <taxon>Actinomycetota</taxon>
        <taxon>Actinomycetes</taxon>
        <taxon>Micrococcales</taxon>
        <taxon>Microbacteriaceae</taxon>
        <taxon>Agromyces</taxon>
    </lineage>
</organism>
<dbReference type="EMBL" id="JAUSYY010000001">
    <property type="protein sequence ID" value="MDQ0894465.1"/>
    <property type="molecule type" value="Genomic_DNA"/>
</dbReference>
<sequence length="139" mass="15142">MSALARGDRVVITEFIRRGDDSDISELDGWLVAMTDRTVTIANTPDWEELVFERDYFTATYLLSDVIVSPFALSDAESGRAEILLILLVIGGVLFIIGGIGALGGHSGQAWLMLAGAWLVVVPFIVTLFMGAKQEDHRS</sequence>
<evidence type="ECO:0000313" key="2">
    <source>
        <dbReference type="EMBL" id="MDQ0894465.1"/>
    </source>
</evidence>
<keyword evidence="3" id="KW-1185">Reference proteome</keyword>
<accession>A0ABU0R8S3</accession>
<protein>
    <submittedName>
        <fullName evidence="2">Uncharacterized protein</fullName>
    </submittedName>
</protein>
<keyword evidence="1" id="KW-0472">Membrane</keyword>
<feature type="transmembrane region" description="Helical" evidence="1">
    <location>
        <begin position="83"/>
        <end position="104"/>
    </location>
</feature>
<dbReference type="Proteomes" id="UP001239083">
    <property type="component" value="Unassembled WGS sequence"/>
</dbReference>
<name>A0ABU0R8S3_9MICO</name>
<gene>
    <name evidence="2" type="ORF">QFZ26_002020</name>
</gene>
<keyword evidence="1" id="KW-0812">Transmembrane</keyword>